<dbReference type="Gene3D" id="3.60.10.10">
    <property type="entry name" value="Endonuclease/exonuclease/phosphatase"/>
    <property type="match status" value="1"/>
</dbReference>
<gene>
    <name evidence="1" type="ORF">Goari_014852</name>
</gene>
<accession>A0A7J8XJ63</accession>
<keyword evidence="2" id="KW-1185">Reference proteome</keyword>
<proteinExistence type="predicted"/>
<dbReference type="Proteomes" id="UP000593577">
    <property type="component" value="Unassembled WGS sequence"/>
</dbReference>
<reference evidence="1 2" key="1">
    <citation type="journal article" date="2019" name="Genome Biol. Evol.">
        <title>Insights into the evolution of the New World diploid cottons (Gossypium, subgenus Houzingenia) based on genome sequencing.</title>
        <authorList>
            <person name="Grover C.E."/>
            <person name="Arick M.A. 2nd"/>
            <person name="Thrash A."/>
            <person name="Conover J.L."/>
            <person name="Sanders W.S."/>
            <person name="Peterson D.G."/>
            <person name="Frelichowski J.E."/>
            <person name="Scheffler J.A."/>
            <person name="Scheffler B.E."/>
            <person name="Wendel J.F."/>
        </authorList>
    </citation>
    <scope>NUCLEOTIDE SEQUENCE [LARGE SCALE GENOMIC DNA]</scope>
    <source>
        <strain evidence="1">185</strain>
        <tissue evidence="1">Leaf</tissue>
    </source>
</reference>
<comment type="caution">
    <text evidence="1">The sequence shown here is derived from an EMBL/GenBank/DDBJ whole genome shotgun (WGS) entry which is preliminary data.</text>
</comment>
<dbReference type="AlphaFoldDB" id="A0A7J8XJ63"/>
<dbReference type="InterPro" id="IPR036691">
    <property type="entry name" value="Endo/exonu/phosph_ase_sf"/>
</dbReference>
<evidence type="ECO:0000313" key="1">
    <source>
        <dbReference type="EMBL" id="MBA0687303.1"/>
    </source>
</evidence>
<dbReference type="SUPFAM" id="SSF56219">
    <property type="entry name" value="DNase I-like"/>
    <property type="match status" value="1"/>
</dbReference>
<feature type="non-terminal residue" evidence="1">
    <location>
        <position position="1"/>
    </location>
</feature>
<protein>
    <submittedName>
        <fullName evidence="1">Uncharacterized protein</fullName>
    </submittedName>
</protein>
<evidence type="ECO:0000313" key="2">
    <source>
        <dbReference type="Proteomes" id="UP000593577"/>
    </source>
</evidence>
<name>A0A7J8XJ63_GOSAI</name>
<feature type="non-terminal residue" evidence="1">
    <location>
        <position position="362"/>
    </location>
</feature>
<dbReference type="EMBL" id="JABFAA010000007">
    <property type="protein sequence ID" value="MBA0687303.1"/>
    <property type="molecule type" value="Genomic_DNA"/>
</dbReference>
<sequence length="362" mass="40257">CERYGHVKELCSFLNRDKKEAGGNEGLKGAKSMAKSLVVDSAKCSPWMKGNENDRLDKEEVGVGNVSHESLIGFGSKSYRGSCWKGKIEVAAKAILVRVQLAFGQWLNLVKAIGNRLFTASIKTVTMEQGIEKNLNNCKERPINVGDFHLNATSHFNPTFKGLIELETSLNSNMLNPSKYTTVVFKDNLGDNTTTFLEGGDLGIFNIECSKTKMRASNGKGTATRKGREFKPNIMGLLETRVSGGKIDLIIANLDSVRVEVVYNHPQFVLIRIIDNSFRRPILLTFVYGSPNKQNRKFLWEGLNSMLPNDDVPWMTIGDFNAILSPSETRGGEEKGKCVMLLVTLLNQLIFMTSDLNVQRLL</sequence>
<organism evidence="1 2">
    <name type="scientific">Gossypium aridum</name>
    <name type="common">American cotton</name>
    <name type="synonym">Erioxylum aridum</name>
    <dbReference type="NCBI Taxonomy" id="34290"/>
    <lineage>
        <taxon>Eukaryota</taxon>
        <taxon>Viridiplantae</taxon>
        <taxon>Streptophyta</taxon>
        <taxon>Embryophyta</taxon>
        <taxon>Tracheophyta</taxon>
        <taxon>Spermatophyta</taxon>
        <taxon>Magnoliopsida</taxon>
        <taxon>eudicotyledons</taxon>
        <taxon>Gunneridae</taxon>
        <taxon>Pentapetalae</taxon>
        <taxon>rosids</taxon>
        <taxon>malvids</taxon>
        <taxon>Malvales</taxon>
        <taxon>Malvaceae</taxon>
        <taxon>Malvoideae</taxon>
        <taxon>Gossypium</taxon>
    </lineage>
</organism>